<sequence length="1109" mass="127124">MGETEDERTAQACQLFENFVQASTCKGTLQAFSILCRQLELDPLDHSNFYNLLKAAVSTWKVKALWTKLDKRAQHKVYDQNKACQGTRCLIIGGGPCGLRTAIELTLLGCKVVVIEKRHTFSRNNVLHLWPFTIHDLRGLGAKKFYGKFCAGSLDHISIRQLQLMLLKVSLILGVEIHVNVEFIKLVEPPAEQTDDSPGWRADVRPSSHPVSDFNFDVVIGADGRKNTLDGFTRKEFRGKLAIAITANFINRNTTAEAKVEEISGVAFIFNQKFFLELKEETGIDLENIVYYRDNTHYFVMTAKKQSLLDKGVILNDYIETERLLGADNVNQEALLSYAREAADFGTNYQLPSLDYAINHYGQPDVAMFDFTSMYASENAALIREKHGRQLLVALVGDSLLEPFWPMGTGCARGFLAAFDTAWMVRGWAQGKSPLEILAERESIYRLLPQTTTENISKNFEQYTIDPATRYPNLNSTCVRPHQVRHLYIDGQQDLCNLESGGPTRRSVNLSRKESEVRPGRLLTWCQKQTQGYRGVHVTNLTSSWKNGLALCALIHHHRPRLIDYDSLNEEDVAGNNQLAFDVAEREFGIQPVTTGKEMATQAEPDKLLVVLYLSKFYEAFRNSPINNGQGSSCFLGSCCKAYILYVHKHTVYIFTYFSPQPLQKHRLQLVCHVCCSNFDYHLLLQNKAPKLSTREFSGRSIKERAALLSSMFPGSNKPPSSLLSPLSDSKVVYYSSHLGHVVIVWYFYNLFWSCYSQCVARKDFPPGLGGSDICHFCTKRVYVMERLSAEGYFFHRECFRCDVCKCTLRLGGHTFDSQEAKFYCKMHYAQRQSSTHLSRFGRRMVRTSKSNGKISTSSQQNLEESSSSEDENENLTFNHKVCMKHSQALKGSTMPVKHSYKWRVCEMFCTCQLCAERQRMKQEKTVAQQAKREQLKRLHRAQMIQRQLEEVGEKQRDLEERGVAIEKIIRGETDSCQTHDSDETQLYQSWFKLVLEKNRLARYESELMIFAQELELEDTQSRLQQDLRRRMAVEGKGASELQEEQEILSDIMKMVEKRDMLVSILEEQRLKERAEDRDLESLVLSKGYEFHWVQADDSWEQEKLDCED</sequence>
<dbReference type="InterPro" id="IPR001781">
    <property type="entry name" value="Znf_LIM"/>
</dbReference>
<evidence type="ECO:0000259" key="25">
    <source>
        <dbReference type="PROSITE" id="PS50023"/>
    </source>
</evidence>
<evidence type="ECO:0000256" key="5">
    <source>
        <dbReference type="ARBA" id="ARBA00008223"/>
    </source>
</evidence>
<evidence type="ECO:0000256" key="4">
    <source>
        <dbReference type="ARBA" id="ARBA00004496"/>
    </source>
</evidence>
<dbReference type="InterPro" id="IPR036188">
    <property type="entry name" value="FAD/NAD-bd_sf"/>
</dbReference>
<dbReference type="SUPFAM" id="SSF57716">
    <property type="entry name" value="Glucocorticoid receptor-like (DNA-binding domain)"/>
    <property type="match status" value="2"/>
</dbReference>
<organism evidence="27 28">
    <name type="scientific">Anabas testudineus</name>
    <name type="common">Climbing perch</name>
    <name type="synonym">Anthias testudineus</name>
    <dbReference type="NCBI Taxonomy" id="64144"/>
    <lineage>
        <taxon>Eukaryota</taxon>
        <taxon>Metazoa</taxon>
        <taxon>Chordata</taxon>
        <taxon>Craniata</taxon>
        <taxon>Vertebrata</taxon>
        <taxon>Euteleostomi</taxon>
        <taxon>Actinopterygii</taxon>
        <taxon>Neopterygii</taxon>
        <taxon>Teleostei</taxon>
        <taxon>Neoteleostei</taxon>
        <taxon>Acanthomorphata</taxon>
        <taxon>Anabantaria</taxon>
        <taxon>Anabantiformes</taxon>
        <taxon>Anabantoidei</taxon>
        <taxon>Anabantidae</taxon>
        <taxon>Anabas</taxon>
    </lineage>
</organism>
<evidence type="ECO:0000256" key="8">
    <source>
        <dbReference type="ARBA" id="ARBA00022553"/>
    </source>
</evidence>
<feature type="region of interest" description="Disordered" evidence="23">
    <location>
        <begin position="849"/>
        <end position="873"/>
    </location>
</feature>
<name>A0A7N6AL91_ANATE</name>
<reference evidence="27" key="2">
    <citation type="submission" date="2025-08" db="UniProtKB">
        <authorList>
            <consortium name="Ensembl"/>
        </authorList>
    </citation>
    <scope>IDENTIFICATION</scope>
</reference>
<evidence type="ECO:0000256" key="14">
    <source>
        <dbReference type="ARBA" id="ARBA00022857"/>
    </source>
</evidence>
<protein>
    <recommendedName>
        <fullName evidence="6">F-actin monooxygenase</fullName>
        <ecNumber evidence="6">1.14.13.225</ecNumber>
    </recommendedName>
</protein>
<dbReference type="Proteomes" id="UP000265040">
    <property type="component" value="Chromosome 6"/>
</dbReference>
<dbReference type="FunFam" id="1.10.418.10:FF:000023">
    <property type="entry name" value="EH domain-binding protein 1 isoform X1"/>
    <property type="match status" value="1"/>
</dbReference>
<dbReference type="EC" id="1.14.13.225" evidence="6"/>
<evidence type="ECO:0000256" key="20">
    <source>
        <dbReference type="ARBA" id="ARBA00023242"/>
    </source>
</evidence>
<evidence type="ECO:0000256" key="7">
    <source>
        <dbReference type="ARBA" id="ARBA00022490"/>
    </source>
</evidence>
<evidence type="ECO:0000256" key="1">
    <source>
        <dbReference type="ARBA" id="ARBA00001974"/>
    </source>
</evidence>
<dbReference type="SMART" id="SM01203">
    <property type="entry name" value="DUF3585"/>
    <property type="match status" value="1"/>
</dbReference>
<evidence type="ECO:0000259" key="24">
    <source>
        <dbReference type="PROSITE" id="PS50021"/>
    </source>
</evidence>
<dbReference type="GO" id="GO:0071949">
    <property type="term" value="F:FAD binding"/>
    <property type="evidence" value="ECO:0007669"/>
    <property type="project" value="InterPro"/>
</dbReference>
<dbReference type="InterPro" id="IPR001715">
    <property type="entry name" value="CH_dom"/>
</dbReference>
<dbReference type="PANTHER" id="PTHR23167">
    <property type="entry name" value="CALPONIN HOMOLOGY DOMAIN-CONTAINING PROTEIN DDB_G0272472-RELATED"/>
    <property type="match status" value="1"/>
</dbReference>
<keyword evidence="28" id="KW-1185">Reference proteome</keyword>
<evidence type="ECO:0000256" key="6">
    <source>
        <dbReference type="ARBA" id="ARBA00012709"/>
    </source>
</evidence>
<dbReference type="AlphaFoldDB" id="A0A7N6AL91"/>
<evidence type="ECO:0000313" key="28">
    <source>
        <dbReference type="Proteomes" id="UP000265040"/>
    </source>
</evidence>
<proteinExistence type="inferred from homology"/>
<accession>A0A7N6AL91</accession>
<dbReference type="GO" id="GO:0005768">
    <property type="term" value="C:endosome"/>
    <property type="evidence" value="ECO:0007669"/>
    <property type="project" value="UniProtKB-SubCell"/>
</dbReference>
<evidence type="ECO:0000256" key="13">
    <source>
        <dbReference type="ARBA" id="ARBA00022833"/>
    </source>
</evidence>
<dbReference type="Ensembl" id="ENSATET00000066011.2">
    <property type="protein sequence ID" value="ENSATEP00000050649.2"/>
    <property type="gene ID" value="ENSATEG00000008763.3"/>
</dbReference>
<feature type="compositionally biased region" description="Low complexity" evidence="23">
    <location>
        <begin position="856"/>
        <end position="866"/>
    </location>
</feature>
<dbReference type="InterPro" id="IPR002938">
    <property type="entry name" value="FAD-bd"/>
</dbReference>
<keyword evidence="14" id="KW-0521">NADP</keyword>
<dbReference type="InterPro" id="IPR057494">
    <property type="entry name" value="Rossman_Mical"/>
</dbReference>
<keyword evidence="19" id="KW-0009">Actin-binding</keyword>
<evidence type="ECO:0000313" key="27">
    <source>
        <dbReference type="Ensembl" id="ENSATEP00000050649.2"/>
    </source>
</evidence>
<dbReference type="Pfam" id="PF25413">
    <property type="entry name" value="Rossman_Mical"/>
    <property type="match status" value="1"/>
</dbReference>
<evidence type="ECO:0000256" key="9">
    <source>
        <dbReference type="ARBA" id="ARBA00022630"/>
    </source>
</evidence>
<keyword evidence="20" id="KW-0539">Nucleus</keyword>
<dbReference type="SMART" id="SM00132">
    <property type="entry name" value="LIM"/>
    <property type="match status" value="1"/>
</dbReference>
<evidence type="ECO:0000256" key="3">
    <source>
        <dbReference type="ARBA" id="ARBA00004177"/>
    </source>
</evidence>
<comment type="cofactor">
    <cofactor evidence="1">
        <name>FAD</name>
        <dbReference type="ChEBI" id="CHEBI:57692"/>
    </cofactor>
</comment>
<dbReference type="Gene3D" id="1.10.418.10">
    <property type="entry name" value="Calponin-like domain"/>
    <property type="match status" value="1"/>
</dbReference>
<evidence type="ECO:0000256" key="10">
    <source>
        <dbReference type="ARBA" id="ARBA00022723"/>
    </source>
</evidence>
<reference evidence="27" key="3">
    <citation type="submission" date="2025-09" db="UniProtKB">
        <authorList>
            <consortium name="Ensembl"/>
        </authorList>
    </citation>
    <scope>IDENTIFICATION</scope>
</reference>
<dbReference type="GO" id="GO:0120501">
    <property type="term" value="F:F-actin monooxygenase activity"/>
    <property type="evidence" value="ECO:0007669"/>
    <property type="project" value="UniProtKB-EC"/>
</dbReference>
<evidence type="ECO:0000256" key="18">
    <source>
        <dbReference type="ARBA" id="ARBA00023054"/>
    </source>
</evidence>
<feature type="domain" description="Calponin-homology (CH)" evidence="24">
    <location>
        <begin position="516"/>
        <end position="619"/>
    </location>
</feature>
<evidence type="ECO:0000256" key="23">
    <source>
        <dbReference type="SAM" id="MobiDB-lite"/>
    </source>
</evidence>
<keyword evidence="18" id="KW-0175">Coiled coil</keyword>
<keyword evidence="13 22" id="KW-0862">Zinc</keyword>
<dbReference type="GO" id="GO:0005634">
    <property type="term" value="C:nucleus"/>
    <property type="evidence" value="ECO:0007669"/>
    <property type="project" value="UniProtKB-SubCell"/>
</dbReference>
<keyword evidence="10 22" id="KW-0479">Metal-binding</keyword>
<dbReference type="Pfam" id="PF00307">
    <property type="entry name" value="CH"/>
    <property type="match status" value="1"/>
</dbReference>
<dbReference type="InterPro" id="IPR022735">
    <property type="entry name" value="bMERB_dom"/>
</dbReference>
<reference evidence="27" key="1">
    <citation type="submission" date="2021-04" db="EMBL/GenBank/DDBJ databases">
        <authorList>
            <consortium name="Wellcome Sanger Institute Data Sharing"/>
        </authorList>
    </citation>
    <scope>NUCLEOTIDE SEQUENCE [LARGE SCALE GENOMIC DNA]</scope>
</reference>
<dbReference type="PROSITE" id="PS51848">
    <property type="entry name" value="BMERB"/>
    <property type="match status" value="1"/>
</dbReference>
<dbReference type="PROSITE" id="PS00478">
    <property type="entry name" value="LIM_DOMAIN_1"/>
    <property type="match status" value="1"/>
</dbReference>
<dbReference type="SMART" id="SM00033">
    <property type="entry name" value="CH"/>
    <property type="match status" value="1"/>
</dbReference>
<keyword evidence="8" id="KW-0597">Phosphoprotein</keyword>
<dbReference type="Gene3D" id="2.10.110.10">
    <property type="entry name" value="Cysteine Rich Protein"/>
    <property type="match status" value="1"/>
</dbReference>
<evidence type="ECO:0000256" key="17">
    <source>
        <dbReference type="ARBA" id="ARBA00023038"/>
    </source>
</evidence>
<keyword evidence="15" id="KW-0560">Oxidoreductase</keyword>
<evidence type="ECO:0000256" key="12">
    <source>
        <dbReference type="ARBA" id="ARBA00022827"/>
    </source>
</evidence>
<dbReference type="Pfam" id="PF12130">
    <property type="entry name" value="bMERB_dom"/>
    <property type="match status" value="1"/>
</dbReference>
<dbReference type="PROSITE" id="PS50023">
    <property type="entry name" value="LIM_DOMAIN_2"/>
    <property type="match status" value="1"/>
</dbReference>
<keyword evidence="17 22" id="KW-0440">LIM domain</keyword>
<dbReference type="SUPFAM" id="SSF47576">
    <property type="entry name" value="Calponin-homology domain, CH-domain"/>
    <property type="match status" value="1"/>
</dbReference>
<dbReference type="GO" id="GO:0003779">
    <property type="term" value="F:actin binding"/>
    <property type="evidence" value="ECO:0007669"/>
    <property type="project" value="UniProtKB-KW"/>
</dbReference>
<feature type="domain" description="BMERB" evidence="26">
    <location>
        <begin position="932"/>
        <end position="1082"/>
    </location>
</feature>
<evidence type="ECO:0000256" key="19">
    <source>
        <dbReference type="ARBA" id="ARBA00023203"/>
    </source>
</evidence>
<dbReference type="InterPro" id="IPR050540">
    <property type="entry name" value="F-actin_Monoox_Mical"/>
</dbReference>
<evidence type="ECO:0000256" key="11">
    <source>
        <dbReference type="ARBA" id="ARBA00022753"/>
    </source>
</evidence>
<dbReference type="SUPFAM" id="SSF51905">
    <property type="entry name" value="FAD/NAD(P)-binding domain"/>
    <property type="match status" value="1"/>
</dbReference>
<feature type="domain" description="LIM zinc-binding" evidence="25">
    <location>
        <begin position="773"/>
        <end position="835"/>
    </location>
</feature>
<evidence type="ECO:0000256" key="15">
    <source>
        <dbReference type="ARBA" id="ARBA00023002"/>
    </source>
</evidence>
<dbReference type="InterPro" id="IPR036872">
    <property type="entry name" value="CH_dom_sf"/>
</dbReference>
<dbReference type="Gene3D" id="3.50.50.60">
    <property type="entry name" value="FAD/NAD(P)-binding domain"/>
    <property type="match status" value="1"/>
</dbReference>
<keyword evidence="7" id="KW-0963">Cytoplasm</keyword>
<dbReference type="FunFam" id="3.50.50.60:FF:000004">
    <property type="entry name" value="protein-methionine sulfoxide oxidase MICAL2 isoform X1"/>
    <property type="match status" value="1"/>
</dbReference>
<dbReference type="PROSITE" id="PS50021">
    <property type="entry name" value="CH"/>
    <property type="match status" value="1"/>
</dbReference>
<comment type="similarity">
    <text evidence="5">Belongs to the Mical family.</text>
</comment>
<evidence type="ECO:0000256" key="16">
    <source>
        <dbReference type="ARBA" id="ARBA00023033"/>
    </source>
</evidence>
<dbReference type="CDD" id="cd09439">
    <property type="entry name" value="LIM_Mical"/>
    <property type="match status" value="1"/>
</dbReference>
<dbReference type="PANTHER" id="PTHR23167:SF39">
    <property type="entry name" value="[F-ACTIN]-MONOOXYGENASE MICAL2"/>
    <property type="match status" value="1"/>
</dbReference>
<comment type="catalytic activity">
    <reaction evidence="21">
        <text>L-methionyl-[F-actin] + NADPH + O2 + H(+) = L-methionyl-(R)-S-oxide-[F-actin] + NADP(+) + H2O</text>
        <dbReference type="Rhea" id="RHEA:51308"/>
        <dbReference type="Rhea" id="RHEA-COMP:12953"/>
        <dbReference type="Rhea" id="RHEA-COMP:12956"/>
        <dbReference type="ChEBI" id="CHEBI:15377"/>
        <dbReference type="ChEBI" id="CHEBI:15378"/>
        <dbReference type="ChEBI" id="CHEBI:15379"/>
        <dbReference type="ChEBI" id="CHEBI:16044"/>
        <dbReference type="ChEBI" id="CHEBI:45764"/>
        <dbReference type="ChEBI" id="CHEBI:57783"/>
        <dbReference type="ChEBI" id="CHEBI:58349"/>
        <dbReference type="EC" id="1.14.13.225"/>
    </reaction>
</comment>
<keyword evidence="16" id="KW-0503">Monooxygenase</keyword>
<evidence type="ECO:0000256" key="2">
    <source>
        <dbReference type="ARBA" id="ARBA00004123"/>
    </source>
</evidence>
<dbReference type="Pfam" id="PF01494">
    <property type="entry name" value="FAD_binding_3"/>
    <property type="match status" value="1"/>
</dbReference>
<keyword evidence="9" id="KW-0285">Flavoprotein</keyword>
<comment type="subcellular location">
    <subcellularLocation>
        <location evidence="4">Cytoplasm</location>
    </subcellularLocation>
    <subcellularLocation>
        <location evidence="3">Endosome</location>
    </subcellularLocation>
    <subcellularLocation>
        <location evidence="2">Nucleus</location>
    </subcellularLocation>
</comment>
<dbReference type="Pfam" id="PF00412">
    <property type="entry name" value="LIM"/>
    <property type="match status" value="1"/>
</dbReference>
<keyword evidence="11" id="KW-0967">Endosome</keyword>
<evidence type="ECO:0000256" key="22">
    <source>
        <dbReference type="PROSITE-ProRule" id="PRU00125"/>
    </source>
</evidence>
<dbReference type="GO" id="GO:0046872">
    <property type="term" value="F:metal ion binding"/>
    <property type="evidence" value="ECO:0007669"/>
    <property type="project" value="UniProtKB-KW"/>
</dbReference>
<dbReference type="PRINTS" id="PR00420">
    <property type="entry name" value="RNGMNOXGNASE"/>
</dbReference>
<keyword evidence="12" id="KW-0274">FAD</keyword>
<dbReference type="GeneTree" id="ENSGT00940000158780"/>
<evidence type="ECO:0000256" key="21">
    <source>
        <dbReference type="ARBA" id="ARBA00049522"/>
    </source>
</evidence>
<evidence type="ECO:0000259" key="26">
    <source>
        <dbReference type="PROSITE" id="PS51848"/>
    </source>
</evidence>